<dbReference type="InterPro" id="IPR044878">
    <property type="entry name" value="UbiA_sf"/>
</dbReference>
<accession>A0A9P4S6R5</accession>
<dbReference type="Pfam" id="PF01040">
    <property type="entry name" value="UbiA"/>
    <property type="match status" value="1"/>
</dbReference>
<evidence type="ECO:0000256" key="3">
    <source>
        <dbReference type="ARBA" id="ARBA00022989"/>
    </source>
</evidence>
<dbReference type="AlphaFoldDB" id="A0A9P4S6R5"/>
<keyword evidence="7" id="KW-1185">Reference proteome</keyword>
<dbReference type="EMBL" id="MU006100">
    <property type="protein sequence ID" value="KAF2837173.1"/>
    <property type="molecule type" value="Genomic_DNA"/>
</dbReference>
<protein>
    <recommendedName>
        <fullName evidence="8">UbiA prenyltransferase</fullName>
    </recommendedName>
</protein>
<evidence type="ECO:0000256" key="2">
    <source>
        <dbReference type="ARBA" id="ARBA00022692"/>
    </source>
</evidence>
<dbReference type="GO" id="GO:0016020">
    <property type="term" value="C:membrane"/>
    <property type="evidence" value="ECO:0007669"/>
    <property type="project" value="UniProtKB-SubCell"/>
</dbReference>
<comment type="caution">
    <text evidence="6">The sequence shown here is derived from an EMBL/GenBank/DDBJ whole genome shotgun (WGS) entry which is preliminary data.</text>
</comment>
<keyword evidence="4 5" id="KW-0472">Membrane</keyword>
<keyword evidence="3 5" id="KW-1133">Transmembrane helix</keyword>
<keyword evidence="2 5" id="KW-0812">Transmembrane</keyword>
<gene>
    <name evidence="6" type="ORF">M501DRAFT_995702</name>
</gene>
<evidence type="ECO:0000313" key="6">
    <source>
        <dbReference type="EMBL" id="KAF2837173.1"/>
    </source>
</evidence>
<dbReference type="Proteomes" id="UP000799429">
    <property type="component" value="Unassembled WGS sequence"/>
</dbReference>
<dbReference type="GO" id="GO:0016765">
    <property type="term" value="F:transferase activity, transferring alkyl or aryl (other than methyl) groups"/>
    <property type="evidence" value="ECO:0007669"/>
    <property type="project" value="InterPro"/>
</dbReference>
<dbReference type="PANTHER" id="PTHR42723:SF1">
    <property type="entry name" value="CHLOROPHYLL SYNTHASE, CHLOROPLASTIC"/>
    <property type="match status" value="1"/>
</dbReference>
<feature type="transmembrane region" description="Helical" evidence="5">
    <location>
        <begin position="247"/>
        <end position="264"/>
    </location>
</feature>
<evidence type="ECO:0000313" key="7">
    <source>
        <dbReference type="Proteomes" id="UP000799429"/>
    </source>
</evidence>
<proteinExistence type="predicted"/>
<evidence type="ECO:0000256" key="5">
    <source>
        <dbReference type="SAM" id="Phobius"/>
    </source>
</evidence>
<reference evidence="6" key="1">
    <citation type="journal article" date="2020" name="Stud. Mycol.">
        <title>101 Dothideomycetes genomes: a test case for predicting lifestyles and emergence of pathogens.</title>
        <authorList>
            <person name="Haridas S."/>
            <person name="Albert R."/>
            <person name="Binder M."/>
            <person name="Bloem J."/>
            <person name="Labutti K."/>
            <person name="Salamov A."/>
            <person name="Andreopoulos B."/>
            <person name="Baker S."/>
            <person name="Barry K."/>
            <person name="Bills G."/>
            <person name="Bluhm B."/>
            <person name="Cannon C."/>
            <person name="Castanera R."/>
            <person name="Culley D."/>
            <person name="Daum C."/>
            <person name="Ezra D."/>
            <person name="Gonzalez J."/>
            <person name="Henrissat B."/>
            <person name="Kuo A."/>
            <person name="Liang C."/>
            <person name="Lipzen A."/>
            <person name="Lutzoni F."/>
            <person name="Magnuson J."/>
            <person name="Mondo S."/>
            <person name="Nolan M."/>
            <person name="Ohm R."/>
            <person name="Pangilinan J."/>
            <person name="Park H.-J."/>
            <person name="Ramirez L."/>
            <person name="Alfaro M."/>
            <person name="Sun H."/>
            <person name="Tritt A."/>
            <person name="Yoshinaga Y."/>
            <person name="Zwiers L.-H."/>
            <person name="Turgeon B."/>
            <person name="Goodwin S."/>
            <person name="Spatafora J."/>
            <person name="Crous P."/>
            <person name="Grigoriev I."/>
        </authorList>
    </citation>
    <scope>NUCLEOTIDE SEQUENCE</scope>
    <source>
        <strain evidence="6">CBS 101060</strain>
    </source>
</reference>
<feature type="transmembrane region" description="Helical" evidence="5">
    <location>
        <begin position="104"/>
        <end position="134"/>
    </location>
</feature>
<dbReference type="InterPro" id="IPR050475">
    <property type="entry name" value="Prenyltransferase_related"/>
</dbReference>
<sequence length="293" mass="33055">MSRFSIRQLPYHVYTIWLFTRSDLKTIWGPNTLFAVVFALADPSTSTLEVMKRVPIAGFWVWCQLLPFDIDNQRKPDSIMEDVINKPWRPLPSKRLTPDQAFRVMLVFYVVAILSSLYTGGLPSCLYLVALGYWYNDLRGSDGSCIVRNLINALGYLGFASGAVEVLSNRSLSLLEPKAYQWFVVVALVILTTIQAQDLQDQEGDSQRGRWTMPLVIGDSAARSTVAIGVGIWSYLCPVFWQVGMKWLALSLLLGSVVGGRFLVYRNPKADKVSFRLYNAWIVSLYVLPLLRG</sequence>
<name>A0A9P4S6R5_9PEZI</name>
<comment type="subcellular location">
    <subcellularLocation>
        <location evidence="1">Membrane</location>
        <topology evidence="1">Multi-pass membrane protein</topology>
    </subcellularLocation>
</comment>
<evidence type="ECO:0000256" key="1">
    <source>
        <dbReference type="ARBA" id="ARBA00004141"/>
    </source>
</evidence>
<dbReference type="Gene3D" id="1.10.357.140">
    <property type="entry name" value="UbiA prenyltransferase"/>
    <property type="match status" value="1"/>
</dbReference>
<organism evidence="6 7">
    <name type="scientific">Patellaria atrata CBS 101060</name>
    <dbReference type="NCBI Taxonomy" id="1346257"/>
    <lineage>
        <taxon>Eukaryota</taxon>
        <taxon>Fungi</taxon>
        <taxon>Dikarya</taxon>
        <taxon>Ascomycota</taxon>
        <taxon>Pezizomycotina</taxon>
        <taxon>Dothideomycetes</taxon>
        <taxon>Dothideomycetes incertae sedis</taxon>
        <taxon>Patellariales</taxon>
        <taxon>Patellariaceae</taxon>
        <taxon>Patellaria</taxon>
    </lineage>
</organism>
<evidence type="ECO:0008006" key="8">
    <source>
        <dbReference type="Google" id="ProtNLM"/>
    </source>
</evidence>
<dbReference type="CDD" id="cd13965">
    <property type="entry name" value="PT_UbiA_3"/>
    <property type="match status" value="1"/>
</dbReference>
<dbReference type="PANTHER" id="PTHR42723">
    <property type="entry name" value="CHLOROPHYLL SYNTHASE"/>
    <property type="match status" value="1"/>
</dbReference>
<dbReference type="InterPro" id="IPR000537">
    <property type="entry name" value="UbiA_prenyltransferase"/>
</dbReference>
<evidence type="ECO:0000256" key="4">
    <source>
        <dbReference type="ARBA" id="ARBA00023136"/>
    </source>
</evidence>
<dbReference type="OrthoDB" id="434972at2759"/>
<feature type="transmembrane region" description="Helical" evidence="5">
    <location>
        <begin position="179"/>
        <end position="199"/>
    </location>
</feature>